<protein>
    <recommendedName>
        <fullName evidence="4">SET domain-containing protein</fullName>
    </recommendedName>
</protein>
<dbReference type="AlphaFoldDB" id="A0AAV8XEL4"/>
<comment type="caution">
    <text evidence="5">The sequence shown here is derived from an EMBL/GenBank/DDBJ whole genome shotgun (WGS) entry which is preliminary data.</text>
</comment>
<evidence type="ECO:0000256" key="3">
    <source>
        <dbReference type="ARBA" id="ARBA00022691"/>
    </source>
</evidence>
<dbReference type="PROSITE" id="PS50280">
    <property type="entry name" value="SET"/>
    <property type="match status" value="1"/>
</dbReference>
<evidence type="ECO:0000313" key="5">
    <source>
        <dbReference type="EMBL" id="KAJ8936969.1"/>
    </source>
</evidence>
<dbReference type="InterPro" id="IPR052097">
    <property type="entry name" value="SET-MYND_domain_protein"/>
</dbReference>
<name>A0AAV8XEL4_9CUCU</name>
<dbReference type="GO" id="GO:0005737">
    <property type="term" value="C:cytoplasm"/>
    <property type="evidence" value="ECO:0007669"/>
    <property type="project" value="TreeGrafter"/>
</dbReference>
<keyword evidence="2" id="KW-0808">Transferase</keyword>
<dbReference type="InterPro" id="IPR046341">
    <property type="entry name" value="SET_dom_sf"/>
</dbReference>
<keyword evidence="6" id="KW-1185">Reference proteome</keyword>
<dbReference type="InterPro" id="IPR001214">
    <property type="entry name" value="SET_dom"/>
</dbReference>
<dbReference type="GO" id="GO:0032259">
    <property type="term" value="P:methylation"/>
    <property type="evidence" value="ECO:0007669"/>
    <property type="project" value="UniProtKB-KW"/>
</dbReference>
<reference evidence="5" key="1">
    <citation type="journal article" date="2023" name="Insect Mol. Biol.">
        <title>Genome sequencing provides insights into the evolution of gene families encoding plant cell wall-degrading enzymes in longhorned beetles.</title>
        <authorList>
            <person name="Shin N.R."/>
            <person name="Okamura Y."/>
            <person name="Kirsch R."/>
            <person name="Pauchet Y."/>
        </authorList>
    </citation>
    <scope>NUCLEOTIDE SEQUENCE</scope>
    <source>
        <strain evidence="5">AMC_N1</strain>
    </source>
</reference>
<dbReference type="Pfam" id="PF00856">
    <property type="entry name" value="SET"/>
    <property type="match status" value="1"/>
</dbReference>
<dbReference type="Gene3D" id="1.10.220.160">
    <property type="match status" value="1"/>
</dbReference>
<accession>A0AAV8XEL4</accession>
<dbReference type="SMART" id="SM00317">
    <property type="entry name" value="SET"/>
    <property type="match status" value="1"/>
</dbReference>
<dbReference type="GO" id="GO:0008757">
    <property type="term" value="F:S-adenosylmethionine-dependent methyltransferase activity"/>
    <property type="evidence" value="ECO:0007669"/>
    <property type="project" value="UniProtKB-ARBA"/>
</dbReference>
<evidence type="ECO:0000256" key="2">
    <source>
        <dbReference type="ARBA" id="ARBA00022679"/>
    </source>
</evidence>
<sequence>MQNYQRLASFQFKLQTPYNIDISPDIDRALQNNYPEHLKDKLVQRRNQAERLIANQKNVHYYSPAPTIQNRNPRIDAASDSVEIRRNSKFGRLIVATKDIKVGDVIVSENSFAHIIHPESRYLHCHECLDICFNLIPCERCNALYCSESCLERAFNDCHKYECGMAFLFHKYPQLFIRLAIKGLREHQNHGDATLDETYRSDRYKEISELATNENKRDFLNTCVHITIVCLCYHNLIENPHFRRDFDLDAVDDLLKKLLYHSYMIHAFNPFNIKKLKYTALQTRSRRVGTAIYAFTSLLNHSCVPNCEFFHHGTVLVTRAIANIRKGEQCTICYGTSYSSTDIRIRQMSLKRYYLFKCDCKACAKSGHNSRVYLKADQYHRGFKKRLHKTHLKIQKKIDIG</sequence>
<dbReference type="GO" id="GO:0005634">
    <property type="term" value="C:nucleus"/>
    <property type="evidence" value="ECO:0007669"/>
    <property type="project" value="TreeGrafter"/>
</dbReference>
<keyword evidence="1" id="KW-0489">Methyltransferase</keyword>
<dbReference type="Proteomes" id="UP001162162">
    <property type="component" value="Unassembled WGS sequence"/>
</dbReference>
<dbReference type="PANTHER" id="PTHR46165:SF6">
    <property type="entry name" value="SET AND MYND DOMAIN-CONTAINING PROTEIN 4-LIKE PROTEIN"/>
    <property type="match status" value="1"/>
</dbReference>
<gene>
    <name evidence="5" type="ORF">NQ318_015632</name>
</gene>
<evidence type="ECO:0000256" key="1">
    <source>
        <dbReference type="ARBA" id="ARBA00022603"/>
    </source>
</evidence>
<proteinExistence type="predicted"/>
<dbReference type="Gene3D" id="6.10.140.2220">
    <property type="match status" value="1"/>
</dbReference>
<dbReference type="EMBL" id="JAPWTK010000698">
    <property type="protein sequence ID" value="KAJ8936969.1"/>
    <property type="molecule type" value="Genomic_DNA"/>
</dbReference>
<organism evidence="5 6">
    <name type="scientific">Aromia moschata</name>
    <dbReference type="NCBI Taxonomy" id="1265417"/>
    <lineage>
        <taxon>Eukaryota</taxon>
        <taxon>Metazoa</taxon>
        <taxon>Ecdysozoa</taxon>
        <taxon>Arthropoda</taxon>
        <taxon>Hexapoda</taxon>
        <taxon>Insecta</taxon>
        <taxon>Pterygota</taxon>
        <taxon>Neoptera</taxon>
        <taxon>Endopterygota</taxon>
        <taxon>Coleoptera</taxon>
        <taxon>Polyphaga</taxon>
        <taxon>Cucujiformia</taxon>
        <taxon>Chrysomeloidea</taxon>
        <taxon>Cerambycidae</taxon>
        <taxon>Cerambycinae</taxon>
        <taxon>Callichromatini</taxon>
        <taxon>Aromia</taxon>
    </lineage>
</organism>
<dbReference type="GO" id="GO:0042826">
    <property type="term" value="F:histone deacetylase binding"/>
    <property type="evidence" value="ECO:0007669"/>
    <property type="project" value="TreeGrafter"/>
</dbReference>
<evidence type="ECO:0000259" key="4">
    <source>
        <dbReference type="PROSITE" id="PS50280"/>
    </source>
</evidence>
<dbReference type="Gene3D" id="2.170.270.10">
    <property type="entry name" value="SET domain"/>
    <property type="match status" value="1"/>
</dbReference>
<feature type="domain" description="SET" evidence="4">
    <location>
        <begin position="80"/>
        <end position="335"/>
    </location>
</feature>
<keyword evidence="3" id="KW-0949">S-adenosyl-L-methionine</keyword>
<dbReference type="GO" id="GO:0008276">
    <property type="term" value="F:protein methyltransferase activity"/>
    <property type="evidence" value="ECO:0007669"/>
    <property type="project" value="UniProtKB-ARBA"/>
</dbReference>
<dbReference type="SUPFAM" id="SSF82199">
    <property type="entry name" value="SET domain"/>
    <property type="match status" value="1"/>
</dbReference>
<dbReference type="GO" id="GO:0008170">
    <property type="term" value="F:N-methyltransferase activity"/>
    <property type="evidence" value="ECO:0007669"/>
    <property type="project" value="UniProtKB-ARBA"/>
</dbReference>
<evidence type="ECO:0000313" key="6">
    <source>
        <dbReference type="Proteomes" id="UP001162162"/>
    </source>
</evidence>
<dbReference type="PANTHER" id="PTHR46165">
    <property type="entry name" value="SET AND MYND DOMAIN-CONTAINING PROTEIN 4"/>
    <property type="match status" value="1"/>
</dbReference>